<dbReference type="RefSeq" id="WP_184132543.1">
    <property type="nucleotide sequence ID" value="NZ_JACHFL010000006.1"/>
</dbReference>
<keyword evidence="2" id="KW-1185">Reference proteome</keyword>
<accession>A0A7W8JUK5</accession>
<name>A0A7W8JUK5_9DEIO</name>
<dbReference type="InterPro" id="IPR036388">
    <property type="entry name" value="WH-like_DNA-bd_sf"/>
</dbReference>
<dbReference type="Proteomes" id="UP000552709">
    <property type="component" value="Unassembled WGS sequence"/>
</dbReference>
<dbReference type="InterPro" id="IPR036390">
    <property type="entry name" value="WH_DNA-bd_sf"/>
</dbReference>
<evidence type="ECO:0000313" key="2">
    <source>
        <dbReference type="Proteomes" id="UP000552709"/>
    </source>
</evidence>
<dbReference type="CDD" id="cd00090">
    <property type="entry name" value="HTH_ARSR"/>
    <property type="match status" value="1"/>
</dbReference>
<protein>
    <submittedName>
        <fullName evidence="1">Uncharacterized protein</fullName>
    </submittedName>
</protein>
<dbReference type="AlphaFoldDB" id="A0A7W8JUK5"/>
<organism evidence="1 2">
    <name type="scientific">Deinococcus humi</name>
    <dbReference type="NCBI Taxonomy" id="662880"/>
    <lineage>
        <taxon>Bacteria</taxon>
        <taxon>Thermotogati</taxon>
        <taxon>Deinococcota</taxon>
        <taxon>Deinococci</taxon>
        <taxon>Deinococcales</taxon>
        <taxon>Deinococcaceae</taxon>
        <taxon>Deinococcus</taxon>
    </lineage>
</organism>
<dbReference type="SUPFAM" id="SSF46785">
    <property type="entry name" value="Winged helix' DNA-binding domain"/>
    <property type="match status" value="1"/>
</dbReference>
<dbReference type="Gene3D" id="1.10.10.10">
    <property type="entry name" value="Winged helix-like DNA-binding domain superfamily/Winged helix DNA-binding domain"/>
    <property type="match status" value="1"/>
</dbReference>
<gene>
    <name evidence="1" type="ORF">HNQ08_002591</name>
</gene>
<dbReference type="EMBL" id="JACHFL010000006">
    <property type="protein sequence ID" value="MBB5363485.1"/>
    <property type="molecule type" value="Genomic_DNA"/>
</dbReference>
<dbReference type="InterPro" id="IPR011991">
    <property type="entry name" value="ArsR-like_HTH"/>
</dbReference>
<proteinExistence type="predicted"/>
<evidence type="ECO:0000313" key="1">
    <source>
        <dbReference type="EMBL" id="MBB5363485.1"/>
    </source>
</evidence>
<comment type="caution">
    <text evidence="1">The sequence shown here is derived from an EMBL/GenBank/DDBJ whole genome shotgun (WGS) entry which is preliminary data.</text>
</comment>
<reference evidence="1 2" key="1">
    <citation type="submission" date="2020-08" db="EMBL/GenBank/DDBJ databases">
        <title>Genomic Encyclopedia of Type Strains, Phase IV (KMG-IV): sequencing the most valuable type-strain genomes for metagenomic binning, comparative biology and taxonomic classification.</title>
        <authorList>
            <person name="Goeker M."/>
        </authorList>
    </citation>
    <scope>NUCLEOTIDE SEQUENCE [LARGE SCALE GENOMIC DNA]</scope>
    <source>
        <strain evidence="1 2">DSM 27939</strain>
    </source>
</reference>
<sequence length="218" mass="23827">MVPPPMPSFVAQTTAQARLLLHSAYGPALETLMRGEVSVAEVAKRTNIPVKQAHHRLTRLLEAGLIEVTGERQRGGRPIKLYRARATVYQVPFALTDAATAGELMTGMTQPYLKASMEAIGPLFMAETNRDVLVALNAQQHLSMLLVGETGKDTAEPQGRFGAFTQLRLGREARAEAARRMRELGDWLITQELQEADSPDAQMCIAGLFFTPGQVDGK</sequence>